<evidence type="ECO:0000313" key="8">
    <source>
        <dbReference type="EMBL" id="RPB05892.1"/>
    </source>
</evidence>
<evidence type="ECO:0000256" key="2">
    <source>
        <dbReference type="ARBA" id="ARBA00007528"/>
    </source>
</evidence>
<evidence type="ECO:0000256" key="6">
    <source>
        <dbReference type="SAM" id="MobiDB-lite"/>
    </source>
</evidence>
<feature type="transmembrane region" description="Helical" evidence="7">
    <location>
        <begin position="454"/>
        <end position="476"/>
    </location>
</feature>
<keyword evidence="5" id="KW-0336">GPI-anchor</keyword>
<accession>A0A3N4K9C5</accession>
<evidence type="ECO:0000256" key="3">
    <source>
        <dbReference type="ARBA" id="ARBA00022729"/>
    </source>
</evidence>
<dbReference type="Pfam" id="PF03198">
    <property type="entry name" value="Glyco_hydro_72"/>
    <property type="match status" value="1"/>
</dbReference>
<dbReference type="InterPro" id="IPR004886">
    <property type="entry name" value="Glucanosyltransferase"/>
</dbReference>
<dbReference type="InterPro" id="IPR017853">
    <property type="entry name" value="GH"/>
</dbReference>
<feature type="region of interest" description="Disordered" evidence="6">
    <location>
        <begin position="422"/>
        <end position="452"/>
    </location>
</feature>
<dbReference type="GO" id="GO:0098552">
    <property type="term" value="C:side of membrane"/>
    <property type="evidence" value="ECO:0007669"/>
    <property type="project" value="UniProtKB-KW"/>
</dbReference>
<feature type="region of interest" description="Disordered" evidence="6">
    <location>
        <begin position="364"/>
        <end position="384"/>
    </location>
</feature>
<dbReference type="PANTHER" id="PTHR31468">
    <property type="entry name" value="1,3-BETA-GLUCANOSYLTRANSFERASE GAS1"/>
    <property type="match status" value="1"/>
</dbReference>
<keyword evidence="4" id="KW-0325">Glycoprotein</keyword>
<dbReference type="GO" id="GO:0005886">
    <property type="term" value="C:plasma membrane"/>
    <property type="evidence" value="ECO:0007669"/>
    <property type="project" value="UniProtKB-SubCell"/>
</dbReference>
<reference evidence="8 9" key="1">
    <citation type="journal article" date="2018" name="Nat. Ecol. Evol.">
        <title>Pezizomycetes genomes reveal the molecular basis of ectomycorrhizal truffle lifestyle.</title>
        <authorList>
            <person name="Murat C."/>
            <person name="Payen T."/>
            <person name="Noel B."/>
            <person name="Kuo A."/>
            <person name="Morin E."/>
            <person name="Chen J."/>
            <person name="Kohler A."/>
            <person name="Krizsan K."/>
            <person name="Balestrini R."/>
            <person name="Da Silva C."/>
            <person name="Montanini B."/>
            <person name="Hainaut M."/>
            <person name="Levati E."/>
            <person name="Barry K.W."/>
            <person name="Belfiori B."/>
            <person name="Cichocki N."/>
            <person name="Clum A."/>
            <person name="Dockter R.B."/>
            <person name="Fauchery L."/>
            <person name="Guy J."/>
            <person name="Iotti M."/>
            <person name="Le Tacon F."/>
            <person name="Lindquist E.A."/>
            <person name="Lipzen A."/>
            <person name="Malagnac F."/>
            <person name="Mello A."/>
            <person name="Molinier V."/>
            <person name="Miyauchi S."/>
            <person name="Poulain J."/>
            <person name="Riccioni C."/>
            <person name="Rubini A."/>
            <person name="Sitrit Y."/>
            <person name="Splivallo R."/>
            <person name="Traeger S."/>
            <person name="Wang M."/>
            <person name="Zifcakova L."/>
            <person name="Wipf D."/>
            <person name="Zambonelli A."/>
            <person name="Paolocci F."/>
            <person name="Nowrousian M."/>
            <person name="Ottonello S."/>
            <person name="Baldrian P."/>
            <person name="Spatafora J.W."/>
            <person name="Henrissat B."/>
            <person name="Nagy L.G."/>
            <person name="Aury J.M."/>
            <person name="Wincker P."/>
            <person name="Grigoriev I.V."/>
            <person name="Bonfante P."/>
            <person name="Martin F.M."/>
        </authorList>
    </citation>
    <scope>NUCLEOTIDE SEQUENCE [LARGE SCALE GENOMIC DNA]</scope>
    <source>
        <strain evidence="8 9">120613-1</strain>
    </source>
</reference>
<evidence type="ECO:0000313" key="9">
    <source>
        <dbReference type="Proteomes" id="UP000276215"/>
    </source>
</evidence>
<proteinExistence type="inferred from homology"/>
<feature type="chain" id="PRO_5017844884" description="1,3-beta-glucanosyltransferase" evidence="5">
    <location>
        <begin position="19"/>
        <end position="477"/>
    </location>
</feature>
<keyword evidence="7" id="KW-1133">Transmembrane helix</keyword>
<protein>
    <recommendedName>
        <fullName evidence="5">1,3-beta-glucanosyltransferase</fullName>
        <ecNumber evidence="5">2.4.1.-</ecNumber>
    </recommendedName>
</protein>
<feature type="signal peptide" evidence="5">
    <location>
        <begin position="1"/>
        <end position="18"/>
    </location>
</feature>
<comment type="similarity">
    <text evidence="2 5">Belongs to the glycosyl hydrolase 72 family.</text>
</comment>
<dbReference type="GO" id="GO:0071970">
    <property type="term" value="P:fungal-type cell wall (1-&gt;3)-beta-D-glucan biosynthetic process"/>
    <property type="evidence" value="ECO:0007669"/>
    <property type="project" value="TreeGrafter"/>
</dbReference>
<dbReference type="OrthoDB" id="421038at2759"/>
<comment type="subcellular location">
    <subcellularLocation>
        <location evidence="1 5">Cell membrane</location>
        <topology evidence="1 5">Lipid-anchor</topology>
        <topology evidence="1 5">GPI-anchor</topology>
    </subcellularLocation>
</comment>
<organism evidence="8 9">
    <name type="scientific">Choiromyces venosus 120613-1</name>
    <dbReference type="NCBI Taxonomy" id="1336337"/>
    <lineage>
        <taxon>Eukaryota</taxon>
        <taxon>Fungi</taxon>
        <taxon>Dikarya</taxon>
        <taxon>Ascomycota</taxon>
        <taxon>Pezizomycotina</taxon>
        <taxon>Pezizomycetes</taxon>
        <taxon>Pezizales</taxon>
        <taxon>Tuberaceae</taxon>
        <taxon>Choiromyces</taxon>
    </lineage>
</organism>
<dbReference type="AlphaFoldDB" id="A0A3N4K9C5"/>
<dbReference type="EMBL" id="ML120351">
    <property type="protein sequence ID" value="RPB05892.1"/>
    <property type="molecule type" value="Genomic_DNA"/>
</dbReference>
<dbReference type="SUPFAM" id="SSF51445">
    <property type="entry name" value="(Trans)glycosidases"/>
    <property type="match status" value="1"/>
</dbReference>
<dbReference type="STRING" id="1336337.A0A3N4K9C5"/>
<feature type="compositionally biased region" description="Low complexity" evidence="6">
    <location>
        <begin position="429"/>
        <end position="452"/>
    </location>
</feature>
<dbReference type="Gene3D" id="3.20.20.80">
    <property type="entry name" value="Glycosidases"/>
    <property type="match status" value="1"/>
</dbReference>
<dbReference type="PANTHER" id="PTHR31468:SF4">
    <property type="entry name" value="1,3-BETA-GLUCANOSYLTRANSFERASE GAS3-RELATED"/>
    <property type="match status" value="1"/>
</dbReference>
<keyword evidence="7" id="KW-0812">Transmembrane</keyword>
<dbReference type="EC" id="2.4.1.-" evidence="5"/>
<dbReference type="Proteomes" id="UP000276215">
    <property type="component" value="Unassembled WGS sequence"/>
</dbReference>
<keyword evidence="3 5" id="KW-0732">Signal</keyword>
<sequence>MKLQLSVLAALLAGSATAVRPLTVKGGNFVNSAGDRFVIVGLAYQPGGWDYVASGYNPASGKDPLSDPDICLRDAAVMQRLGINTIRIYNVNPGVNHDMCMSIFNSVGIYVALDVNSPLDGESLHRNEPDSSYNEDYMKRIYSVVDAFKGYPNLLGFFAGNEVVNDVLSASLVPPYIRAIQRDLKNYIAKHASRTIPVGYSAADDPTRRPMWAYLSCGDDADSRSDFYGLNSYQWCGDSTWESSGYQGLVDTFKNTSIPLFFSEFGCNRIRPRPFGEIAALYGERMISSWSGGLVYEYSQEKSDYGIVQIDDNGDARLLKDFDNLQGQYNNINLDLIKTKSPSTTTAQHPKCEDTFILQGHSDKFNTSTTLPPNPATDLLEKGSGNTNVGKLVTVTQTKTPHKVYASTGVQIDGIEIKMLKDDESNTPSGENTSSTAASGGSSSSSGNSKKNTAGVVGVSTVLVVSVAVVAGFLGLA</sequence>
<dbReference type="GO" id="GO:0031505">
    <property type="term" value="P:fungal-type cell wall organization"/>
    <property type="evidence" value="ECO:0007669"/>
    <property type="project" value="TreeGrafter"/>
</dbReference>
<evidence type="ECO:0000256" key="1">
    <source>
        <dbReference type="ARBA" id="ARBA00004609"/>
    </source>
</evidence>
<evidence type="ECO:0000256" key="7">
    <source>
        <dbReference type="SAM" id="Phobius"/>
    </source>
</evidence>
<keyword evidence="9" id="KW-1185">Reference proteome</keyword>
<dbReference type="GO" id="GO:0042124">
    <property type="term" value="F:1,3-beta-glucanosyltransferase activity"/>
    <property type="evidence" value="ECO:0007669"/>
    <property type="project" value="TreeGrafter"/>
</dbReference>
<keyword evidence="5 7" id="KW-0472">Membrane</keyword>
<keyword evidence="5" id="KW-0808">Transferase</keyword>
<evidence type="ECO:0000256" key="5">
    <source>
        <dbReference type="RuleBase" id="RU361209"/>
    </source>
</evidence>
<keyword evidence="5" id="KW-0449">Lipoprotein</keyword>
<evidence type="ECO:0000256" key="4">
    <source>
        <dbReference type="ARBA" id="ARBA00023180"/>
    </source>
</evidence>
<comment type="function">
    <text evidence="5">Splits internally a 1,3-beta-glucan molecule and transfers the newly generated reducing end (the donor) to the non-reducing end of another 1,3-beta-glucan molecule (the acceptor) forming a 1,3-beta linkage, resulting in the elongation of 1,3-beta-glucan chains in the cell wall.</text>
</comment>
<name>A0A3N4K9C5_9PEZI</name>
<gene>
    <name evidence="8" type="ORF">L873DRAFT_570</name>
</gene>